<dbReference type="AlphaFoldDB" id="A0AAF3EQK8"/>
<proteinExistence type="predicted"/>
<evidence type="ECO:0000313" key="3">
    <source>
        <dbReference type="WBParaSite" id="MBELARI_LOCUS16379"/>
    </source>
</evidence>
<accession>A0AAF3EQK8</accession>
<keyword evidence="1" id="KW-0732">Signal</keyword>
<sequence length="385" mass="42590">MSKLLYLTFFFLLFNIIQASTLPRIRPGLLAENVHKIDPEERVVAVIQNVSIDLCKQDFADLHADMTTSQDQAIVYTLNSASCNKTFTFYYLQTLQGYKVEAFQGALDTGKAINIIGTGITDPPQSFSYPMGVIYVRITRQAGGGSYHQLVASRSDYIVGFNFQKELNNPTFSTSQPTQLRETMGLDSPTLAIIESTRVYGGSTSICGRTVYRDAQPAFVYGRFLTVAPGKADNCTIIYGYNRQSNTTIYVNPQTSGVVTSSAYSTTTQPLQNSTHHVDFSFVRNSGTDKIYFQLFTSISGNSQLIVTEMSSGKPQIFAATDNLCSFSSTDTSIQVTYQWSCGLPPCEDGLILKWSTENPDTDAGNSISFFFHLSLIIFLVNIFK</sequence>
<dbReference type="Proteomes" id="UP000887575">
    <property type="component" value="Unassembled WGS sequence"/>
</dbReference>
<name>A0AAF3EQK8_9BILA</name>
<protein>
    <submittedName>
        <fullName evidence="3">Uncharacterized protein</fullName>
    </submittedName>
</protein>
<organism evidence="2 3">
    <name type="scientific">Mesorhabditis belari</name>
    <dbReference type="NCBI Taxonomy" id="2138241"/>
    <lineage>
        <taxon>Eukaryota</taxon>
        <taxon>Metazoa</taxon>
        <taxon>Ecdysozoa</taxon>
        <taxon>Nematoda</taxon>
        <taxon>Chromadorea</taxon>
        <taxon>Rhabditida</taxon>
        <taxon>Rhabditina</taxon>
        <taxon>Rhabditomorpha</taxon>
        <taxon>Rhabditoidea</taxon>
        <taxon>Rhabditidae</taxon>
        <taxon>Mesorhabditinae</taxon>
        <taxon>Mesorhabditis</taxon>
    </lineage>
</organism>
<reference evidence="3" key="1">
    <citation type="submission" date="2024-02" db="UniProtKB">
        <authorList>
            <consortium name="WormBaseParasite"/>
        </authorList>
    </citation>
    <scope>IDENTIFICATION</scope>
</reference>
<evidence type="ECO:0000313" key="2">
    <source>
        <dbReference type="Proteomes" id="UP000887575"/>
    </source>
</evidence>
<dbReference type="WBParaSite" id="MBELARI_LOCUS16379">
    <property type="protein sequence ID" value="MBELARI_LOCUS16379"/>
    <property type="gene ID" value="MBELARI_LOCUS16379"/>
</dbReference>
<keyword evidence="2" id="KW-1185">Reference proteome</keyword>
<evidence type="ECO:0000256" key="1">
    <source>
        <dbReference type="SAM" id="SignalP"/>
    </source>
</evidence>
<feature type="chain" id="PRO_5042083229" evidence="1">
    <location>
        <begin position="20"/>
        <end position="385"/>
    </location>
</feature>
<feature type="signal peptide" evidence="1">
    <location>
        <begin position="1"/>
        <end position="19"/>
    </location>
</feature>